<evidence type="ECO:0000256" key="1">
    <source>
        <dbReference type="SAM" id="Coils"/>
    </source>
</evidence>
<evidence type="ECO:0000259" key="2">
    <source>
        <dbReference type="Pfam" id="PF12539"/>
    </source>
</evidence>
<dbReference type="RefSeq" id="XP_017989556.1">
    <property type="nucleotide sequence ID" value="XM_018134172.1"/>
</dbReference>
<dbReference type="AlphaFoldDB" id="A0A109V080"/>
<protein>
    <submittedName>
        <fullName evidence="4">HHL210Wp</fullName>
    </submittedName>
</protein>
<dbReference type="GO" id="GO:0051315">
    <property type="term" value="P:attachment of mitotic spindle microtubules to kinetochore"/>
    <property type="evidence" value="ECO:0007669"/>
    <property type="project" value="TreeGrafter"/>
</dbReference>
<evidence type="ECO:0000259" key="3">
    <source>
        <dbReference type="Pfam" id="PF18504"/>
    </source>
</evidence>
<dbReference type="GeneID" id="28725919"/>
<feature type="coiled-coil region" evidence="1">
    <location>
        <begin position="29"/>
        <end position="70"/>
    </location>
</feature>
<evidence type="ECO:0000313" key="5">
    <source>
        <dbReference type="Proteomes" id="UP000243052"/>
    </source>
</evidence>
<evidence type="ECO:0000313" key="4">
    <source>
        <dbReference type="EMBL" id="AMD22560.1"/>
    </source>
</evidence>
<dbReference type="Proteomes" id="UP000243052">
    <property type="component" value="Chromosome viii"/>
</dbReference>
<dbReference type="GO" id="GO:1990644">
    <property type="term" value="F:microtubule site clamp"/>
    <property type="evidence" value="ECO:0007669"/>
    <property type="project" value="TreeGrafter"/>
</dbReference>
<dbReference type="Gene3D" id="1.20.5.340">
    <property type="match status" value="1"/>
</dbReference>
<feature type="domain" description="Monopolin complex subunit Csm1/Pcs1 C-terminal" evidence="2">
    <location>
        <begin position="73"/>
        <end position="159"/>
    </location>
</feature>
<dbReference type="GO" id="GO:0033551">
    <property type="term" value="C:monopolin complex"/>
    <property type="evidence" value="ECO:0007669"/>
    <property type="project" value="InterPro"/>
</dbReference>
<dbReference type="PANTHER" id="PTHR28006:SF1">
    <property type="entry name" value="MONOPOLIN COMPLEX SUBUNIT CSM1"/>
    <property type="match status" value="1"/>
</dbReference>
<dbReference type="GO" id="GO:0045144">
    <property type="term" value="P:meiotic sister chromatid segregation"/>
    <property type="evidence" value="ECO:0007669"/>
    <property type="project" value="TreeGrafter"/>
</dbReference>
<keyword evidence="1" id="KW-0175">Coiled coil</keyword>
<gene>
    <name evidence="4" type="ORF">AW171_hschr84609</name>
</gene>
<name>A0A109V080_9SACH</name>
<keyword evidence="5" id="KW-1185">Reference proteome</keyword>
<organism evidence="4 5">
    <name type="scientific">Eremothecium sinecaudum</name>
    <dbReference type="NCBI Taxonomy" id="45286"/>
    <lineage>
        <taxon>Eukaryota</taxon>
        <taxon>Fungi</taxon>
        <taxon>Dikarya</taxon>
        <taxon>Ascomycota</taxon>
        <taxon>Saccharomycotina</taxon>
        <taxon>Saccharomycetes</taxon>
        <taxon>Saccharomycetales</taxon>
        <taxon>Saccharomycetaceae</taxon>
        <taxon>Eremothecium</taxon>
    </lineage>
</organism>
<dbReference type="CDD" id="cd23787">
    <property type="entry name" value="RWD_CSM1"/>
    <property type="match status" value="1"/>
</dbReference>
<feature type="domain" description="Csm1 N-terminal" evidence="3">
    <location>
        <begin position="1"/>
        <end position="70"/>
    </location>
</feature>
<dbReference type="STRING" id="45286.A0A109V080"/>
<dbReference type="Pfam" id="PF12539">
    <property type="entry name" value="Csm1"/>
    <property type="match status" value="1"/>
</dbReference>
<proteinExistence type="predicted"/>
<dbReference type="OrthoDB" id="2431049at2759"/>
<dbReference type="InterPro" id="IPR020981">
    <property type="entry name" value="Csm1/Pcs1_C"/>
</dbReference>
<dbReference type="PANTHER" id="PTHR28006">
    <property type="entry name" value="MONOPOLIN COMPLEX SUBUNIT CSM1"/>
    <property type="match status" value="1"/>
</dbReference>
<reference evidence="4 5" key="1">
    <citation type="submission" date="2016-01" db="EMBL/GenBank/DDBJ databases">
        <title>Genome sequence of the yeast Holleya sinecauda.</title>
        <authorList>
            <person name="Dietrich F.S."/>
        </authorList>
    </citation>
    <scope>NUCLEOTIDE SEQUENCE [LARGE SCALE GENOMIC DNA]</scope>
    <source>
        <strain evidence="4 5">ATCC 58844</strain>
    </source>
</reference>
<accession>A0A109V080</accession>
<dbReference type="GO" id="GO:0005730">
    <property type="term" value="C:nucleolus"/>
    <property type="evidence" value="ECO:0007669"/>
    <property type="project" value="TreeGrafter"/>
</dbReference>
<dbReference type="EMBL" id="CP014248">
    <property type="protein sequence ID" value="AMD22560.1"/>
    <property type="molecule type" value="Genomic_DNA"/>
</dbReference>
<sequence>MDPLSRYKQAVQQRLDNADLAVSKIVRENTLLSQQVINKDEELQSLREEVKRLQQDAKREGERREKAGEEVEITKDLFEHLCGVRVHKLYEDDTGLWFDTSQGSKNGVMDYKLGFVKNAETQDTEVVYIPLLKRRSASELKALQAKLPGYMFDTLSFPLGSLNQFYNKLSRCLGKSSAPEA</sequence>
<dbReference type="Gene3D" id="3.90.1150.80">
    <property type="match status" value="1"/>
</dbReference>
<dbReference type="InterPro" id="IPR041671">
    <property type="entry name" value="Csm1_N"/>
</dbReference>
<dbReference type="GO" id="GO:0072686">
    <property type="term" value="C:mitotic spindle"/>
    <property type="evidence" value="ECO:0007669"/>
    <property type="project" value="TreeGrafter"/>
</dbReference>
<dbReference type="Pfam" id="PF18504">
    <property type="entry name" value="Csm1_N"/>
    <property type="match status" value="1"/>
</dbReference>
<dbReference type="InterPro" id="IPR040349">
    <property type="entry name" value="Csm1/Pcs1"/>
</dbReference>
<dbReference type="GO" id="GO:0034506">
    <property type="term" value="C:chromosome, centromeric core domain"/>
    <property type="evidence" value="ECO:0007669"/>
    <property type="project" value="TreeGrafter"/>
</dbReference>
<dbReference type="InterPro" id="IPR038608">
    <property type="entry name" value="Csm1/Pcs1_C_sf"/>
</dbReference>